<organism evidence="1 2">
    <name type="scientific">Blastopirellula marina</name>
    <dbReference type="NCBI Taxonomy" id="124"/>
    <lineage>
        <taxon>Bacteria</taxon>
        <taxon>Pseudomonadati</taxon>
        <taxon>Planctomycetota</taxon>
        <taxon>Planctomycetia</taxon>
        <taxon>Pirellulales</taxon>
        <taxon>Pirellulaceae</taxon>
        <taxon>Blastopirellula</taxon>
    </lineage>
</organism>
<dbReference type="Proteomes" id="UP000240009">
    <property type="component" value="Unassembled WGS sequence"/>
</dbReference>
<reference evidence="1 2" key="1">
    <citation type="submission" date="2018-02" db="EMBL/GenBank/DDBJ databases">
        <title>Comparative genomes isolates from brazilian mangrove.</title>
        <authorList>
            <person name="Araujo J.E."/>
            <person name="Taketani R.G."/>
            <person name="Silva M.C.P."/>
            <person name="Loureco M.V."/>
            <person name="Andreote F.D."/>
        </authorList>
    </citation>
    <scope>NUCLEOTIDE SEQUENCE [LARGE SCALE GENOMIC DNA]</scope>
    <source>
        <strain evidence="1 2">HEX-2 MGV</strain>
    </source>
</reference>
<dbReference type="AlphaFoldDB" id="A0A2S8FMK9"/>
<dbReference type="EMBL" id="PUIA01000035">
    <property type="protein sequence ID" value="PQO33416.1"/>
    <property type="molecule type" value="Genomic_DNA"/>
</dbReference>
<comment type="caution">
    <text evidence="1">The sequence shown here is derived from an EMBL/GenBank/DDBJ whole genome shotgun (WGS) entry which is preliminary data.</text>
</comment>
<name>A0A2S8FMK9_9BACT</name>
<evidence type="ECO:0000313" key="1">
    <source>
        <dbReference type="EMBL" id="PQO33416.1"/>
    </source>
</evidence>
<accession>A0A2S8FMK9</accession>
<proteinExistence type="predicted"/>
<evidence type="ECO:0000313" key="2">
    <source>
        <dbReference type="Proteomes" id="UP000240009"/>
    </source>
</evidence>
<sequence>MADIFASLRGQHGIGAGLRLAAGAEVETIERVFFRQRRLLTVTACQQAQDQRDEKETIEHGSSFENGVGLAAIIADLSENP</sequence>
<protein>
    <submittedName>
        <fullName evidence="1">Uncharacterized protein</fullName>
    </submittedName>
</protein>
<gene>
    <name evidence="1" type="ORF">C5Y96_11260</name>
</gene>